<dbReference type="InterPro" id="IPR011016">
    <property type="entry name" value="Znf_RING-CH"/>
</dbReference>
<dbReference type="SMART" id="SM00184">
    <property type="entry name" value="RING"/>
    <property type="match status" value="1"/>
</dbReference>
<evidence type="ECO:0000256" key="7">
    <source>
        <dbReference type="SAM" id="Phobius"/>
    </source>
</evidence>
<evidence type="ECO:0000259" key="8">
    <source>
        <dbReference type="PROSITE" id="PS50089"/>
    </source>
</evidence>
<evidence type="ECO:0000256" key="1">
    <source>
        <dbReference type="ARBA" id="ARBA00022441"/>
    </source>
</evidence>
<dbReference type="Pfam" id="PF13639">
    <property type="entry name" value="zf-RING_2"/>
    <property type="match status" value="1"/>
</dbReference>
<dbReference type="Gene3D" id="2.120.10.80">
    <property type="entry name" value="Kelch-type beta propeller"/>
    <property type="match status" value="3"/>
</dbReference>
<evidence type="ECO:0000256" key="3">
    <source>
        <dbReference type="ARBA" id="ARBA00022737"/>
    </source>
</evidence>
<dbReference type="InterPro" id="IPR015915">
    <property type="entry name" value="Kelch-typ_b-propeller"/>
</dbReference>
<keyword evidence="7" id="KW-1133">Transmembrane helix</keyword>
<dbReference type="KEGG" id="psoj:PHYSODRAFT_295425"/>
<evidence type="ECO:0000256" key="6">
    <source>
        <dbReference type="PROSITE-ProRule" id="PRU00175"/>
    </source>
</evidence>
<evidence type="ECO:0000313" key="9">
    <source>
        <dbReference type="EMBL" id="EGZ30747.1"/>
    </source>
</evidence>
<proteinExistence type="predicted"/>
<dbReference type="InterPro" id="IPR001841">
    <property type="entry name" value="Znf_RING"/>
</dbReference>
<dbReference type="SMR" id="G4YNY7"/>
<dbReference type="Pfam" id="PF24681">
    <property type="entry name" value="Kelch_KLHDC2_KLHL20_DRC7"/>
    <property type="match status" value="2"/>
</dbReference>
<keyword evidence="7" id="KW-0472">Membrane</keyword>
<dbReference type="PANTHER" id="PTHR46093:SF18">
    <property type="entry name" value="FIBRONECTIN TYPE-III DOMAIN-CONTAINING PROTEIN"/>
    <property type="match status" value="1"/>
</dbReference>
<dbReference type="RefSeq" id="XP_009518022.1">
    <property type="nucleotide sequence ID" value="XM_009519727.1"/>
</dbReference>
<name>G4YNY7_PHYSP</name>
<sequence>MEMMSGMMGAAAPAQWTQLWGPSFGSAGSQPMRRSAHAVTAFEDNLYIFGGISTNALDEDIEHNDTWVFDLVERQWSEVEVGNNRPSNRFHHAGVLHTNASVNEFVVFGGLSLLAAETDQTTPTTSNSVPVVQYNDVWRLSLTGNTSEWIMDPTPPQSDAPDARSEPGIVIHNDYLYMFGGIAYDEKGEDSPVDYNDLWRYDLANYTWEKMEPAGNVRPPTRFSHSVAVLYDDDETGEAYLLAYSGRHLLMSSWTLLDDIWAYNFNSNAWMAVTPSSDVPRAYTSIVTTKGLDMWFFGGYYKPQQSSSGYVYDDVVLGKFDLKNMAMEARHAVIESDEASPPLRYNHRAALWREDTMVIHGGSYQSQLGDVWVYNTTNAETTEISNNTLPLDPESLVYVLGAFIVTCWSCLALTVITGFLYDQVRAAQMRGAAVVRGVTKERLEQLRVTKYCRAERNPQAPTEPLNPAEGGSTENDDVCPICLIEFEDGEDVRNLPCKHIFHVACIDEWLKRNTSCPMCKSNVDLDAVDITVENLSTGRGGAVVTPVP</sequence>
<dbReference type="EMBL" id="JH159151">
    <property type="protein sequence ID" value="EGZ30747.1"/>
    <property type="molecule type" value="Genomic_DNA"/>
</dbReference>
<dbReference type="SUPFAM" id="SSF117281">
    <property type="entry name" value="Kelch motif"/>
    <property type="match status" value="1"/>
</dbReference>
<dbReference type="PANTHER" id="PTHR46093">
    <property type="entry name" value="ACYL-COA-BINDING DOMAIN-CONTAINING PROTEIN 5"/>
    <property type="match status" value="1"/>
</dbReference>
<dbReference type="GO" id="GO:0008270">
    <property type="term" value="F:zinc ion binding"/>
    <property type="evidence" value="ECO:0007669"/>
    <property type="project" value="UniProtKB-KW"/>
</dbReference>
<dbReference type="InterPro" id="IPR013083">
    <property type="entry name" value="Znf_RING/FYVE/PHD"/>
</dbReference>
<dbReference type="InParanoid" id="G4YNY7"/>
<protein>
    <recommendedName>
        <fullName evidence="8">RING-type domain-containing protein</fullName>
    </recommendedName>
</protein>
<dbReference type="OMA" id="FETHAWT"/>
<keyword evidence="10" id="KW-1185">Reference proteome</keyword>
<organism evidence="9 10">
    <name type="scientific">Phytophthora sojae (strain P6497)</name>
    <name type="common">Soybean stem and root rot agent</name>
    <name type="synonym">Phytophthora megasperma f. sp. glycines</name>
    <dbReference type="NCBI Taxonomy" id="1094619"/>
    <lineage>
        <taxon>Eukaryota</taxon>
        <taxon>Sar</taxon>
        <taxon>Stramenopiles</taxon>
        <taxon>Oomycota</taxon>
        <taxon>Peronosporomycetes</taxon>
        <taxon>Peronosporales</taxon>
        <taxon>Peronosporaceae</taxon>
        <taxon>Phytophthora</taxon>
    </lineage>
</organism>
<feature type="transmembrane region" description="Helical" evidence="7">
    <location>
        <begin position="396"/>
        <end position="421"/>
    </location>
</feature>
<evidence type="ECO:0000256" key="2">
    <source>
        <dbReference type="ARBA" id="ARBA00022723"/>
    </source>
</evidence>
<reference evidence="9 10" key="1">
    <citation type="journal article" date="2006" name="Science">
        <title>Phytophthora genome sequences uncover evolutionary origins and mechanisms of pathogenesis.</title>
        <authorList>
            <person name="Tyler B.M."/>
            <person name="Tripathy S."/>
            <person name="Zhang X."/>
            <person name="Dehal P."/>
            <person name="Jiang R.H."/>
            <person name="Aerts A."/>
            <person name="Arredondo F.D."/>
            <person name="Baxter L."/>
            <person name="Bensasson D."/>
            <person name="Beynon J.L."/>
            <person name="Chapman J."/>
            <person name="Damasceno C.M."/>
            <person name="Dorrance A.E."/>
            <person name="Dou D."/>
            <person name="Dickerman A.W."/>
            <person name="Dubchak I.L."/>
            <person name="Garbelotto M."/>
            <person name="Gijzen M."/>
            <person name="Gordon S.G."/>
            <person name="Govers F."/>
            <person name="Grunwald N.J."/>
            <person name="Huang W."/>
            <person name="Ivors K.L."/>
            <person name="Jones R.W."/>
            <person name="Kamoun S."/>
            <person name="Krampis K."/>
            <person name="Lamour K.H."/>
            <person name="Lee M.K."/>
            <person name="McDonald W.H."/>
            <person name="Medina M."/>
            <person name="Meijer H.J."/>
            <person name="Nordberg E.K."/>
            <person name="Maclean D.J."/>
            <person name="Ospina-Giraldo M.D."/>
            <person name="Morris P.F."/>
            <person name="Phuntumart V."/>
            <person name="Putnam N.H."/>
            <person name="Rash S."/>
            <person name="Rose J.K."/>
            <person name="Sakihama Y."/>
            <person name="Salamov A.A."/>
            <person name="Savidor A."/>
            <person name="Scheuring C.F."/>
            <person name="Smith B.M."/>
            <person name="Sobral B.W."/>
            <person name="Terry A."/>
            <person name="Torto-Alalibo T.A."/>
            <person name="Win J."/>
            <person name="Xu Z."/>
            <person name="Zhang H."/>
            <person name="Grigoriev I.V."/>
            <person name="Rokhsar D.S."/>
            <person name="Boore J.L."/>
        </authorList>
    </citation>
    <scope>NUCLEOTIDE SEQUENCE [LARGE SCALE GENOMIC DNA]</scope>
    <source>
        <strain evidence="9 10">P6497</strain>
    </source>
</reference>
<dbReference type="AlphaFoldDB" id="G4YNY7"/>
<evidence type="ECO:0000256" key="5">
    <source>
        <dbReference type="ARBA" id="ARBA00022833"/>
    </source>
</evidence>
<accession>G4YNY7</accession>
<keyword evidence="2" id="KW-0479">Metal-binding</keyword>
<dbReference type="PROSITE" id="PS50089">
    <property type="entry name" value="ZF_RING_2"/>
    <property type="match status" value="1"/>
</dbReference>
<feature type="domain" description="RING-type" evidence="8">
    <location>
        <begin position="479"/>
        <end position="520"/>
    </location>
</feature>
<dbReference type="SUPFAM" id="SSF57850">
    <property type="entry name" value="RING/U-box"/>
    <property type="match status" value="1"/>
</dbReference>
<keyword evidence="1" id="KW-0880">Kelch repeat</keyword>
<keyword evidence="3" id="KW-0677">Repeat</keyword>
<keyword evidence="5" id="KW-0862">Zinc</keyword>
<dbReference type="CDD" id="cd16454">
    <property type="entry name" value="RING-H2_PA-TM-RING"/>
    <property type="match status" value="1"/>
</dbReference>
<dbReference type="GeneID" id="20641251"/>
<evidence type="ECO:0000313" key="10">
    <source>
        <dbReference type="Proteomes" id="UP000002640"/>
    </source>
</evidence>
<gene>
    <name evidence="9" type="ORF">PHYSODRAFT_295425</name>
</gene>
<dbReference type="SMART" id="SM00744">
    <property type="entry name" value="RINGv"/>
    <property type="match status" value="1"/>
</dbReference>
<keyword evidence="4 6" id="KW-0863">Zinc-finger</keyword>
<dbReference type="Proteomes" id="UP000002640">
    <property type="component" value="Unassembled WGS sequence"/>
</dbReference>
<evidence type="ECO:0000256" key="4">
    <source>
        <dbReference type="ARBA" id="ARBA00022771"/>
    </source>
</evidence>
<dbReference type="Gene3D" id="3.30.40.10">
    <property type="entry name" value="Zinc/RING finger domain, C3HC4 (zinc finger)"/>
    <property type="match status" value="1"/>
</dbReference>
<keyword evidence="7" id="KW-0812">Transmembrane</keyword>